<dbReference type="AlphaFoldDB" id="A0AAW4L8T7"/>
<accession>A0AAW4L8T7</accession>
<dbReference type="SUPFAM" id="SSF56300">
    <property type="entry name" value="Metallo-dependent phosphatases"/>
    <property type="match status" value="1"/>
</dbReference>
<feature type="domain" description="Serine/threonine specific protein phosphatases" evidence="1">
    <location>
        <begin position="67"/>
        <end position="72"/>
    </location>
</feature>
<dbReference type="InterPro" id="IPR029052">
    <property type="entry name" value="Metallo-depent_PP-like"/>
</dbReference>
<dbReference type="RefSeq" id="WP_214172234.1">
    <property type="nucleotide sequence ID" value="NZ_JAHCVJ010000006.1"/>
</dbReference>
<dbReference type="InterPro" id="IPR006186">
    <property type="entry name" value="Ser/Thr-sp_prot-phosphatase"/>
</dbReference>
<dbReference type="EMBL" id="JAHCVJ010000006">
    <property type="protein sequence ID" value="MBT0665453.1"/>
    <property type="molecule type" value="Genomic_DNA"/>
</dbReference>
<dbReference type="GO" id="GO:0110154">
    <property type="term" value="P:RNA decapping"/>
    <property type="evidence" value="ECO:0007669"/>
    <property type="project" value="TreeGrafter"/>
</dbReference>
<dbReference type="Proteomes" id="UP000811899">
    <property type="component" value="Unassembled WGS sequence"/>
</dbReference>
<dbReference type="GO" id="GO:0016791">
    <property type="term" value="F:phosphatase activity"/>
    <property type="evidence" value="ECO:0007669"/>
    <property type="project" value="TreeGrafter"/>
</dbReference>
<dbReference type="PANTHER" id="PTHR42850">
    <property type="entry name" value="METALLOPHOSPHOESTERASE"/>
    <property type="match status" value="1"/>
</dbReference>
<sequence length="223" mass="24835">MSTRTFVIGDVHGCALTLQHLLFKVVRLRHSDKVYLLGDLIDRGPRSKEVLDTILRLQSAGYSINSVKGNHEAMLLNACSNRDEFFMWLENGGDATLRSFDVEDACEIPLPYRKFLESLPYYILLDGFVLCHAGINCNAAAPFHDTHSMLWGRNLPAIPERIGERRVICGHTVHSLSEITESLGTTRISLDAGCVFKERGALGNLVALETGTMTIYHSVNMDN</sequence>
<dbReference type="PROSITE" id="PS00125">
    <property type="entry name" value="SER_THR_PHOSPHATASE"/>
    <property type="match status" value="1"/>
</dbReference>
<evidence type="ECO:0000313" key="2">
    <source>
        <dbReference type="EMBL" id="MBT0665453.1"/>
    </source>
</evidence>
<dbReference type="Pfam" id="PF00149">
    <property type="entry name" value="Metallophos"/>
    <property type="match status" value="1"/>
</dbReference>
<protein>
    <submittedName>
        <fullName evidence="2">Metallophosphoesterase</fullName>
    </submittedName>
</protein>
<evidence type="ECO:0000313" key="3">
    <source>
        <dbReference type="Proteomes" id="UP000811899"/>
    </source>
</evidence>
<evidence type="ECO:0000259" key="1">
    <source>
        <dbReference type="PROSITE" id="PS00125"/>
    </source>
</evidence>
<comment type="caution">
    <text evidence="2">The sequence shown here is derived from an EMBL/GenBank/DDBJ whole genome shotgun (WGS) entry which is preliminary data.</text>
</comment>
<gene>
    <name evidence="2" type="ORF">KI809_14185</name>
</gene>
<dbReference type="Gene3D" id="3.60.21.10">
    <property type="match status" value="1"/>
</dbReference>
<dbReference type="GO" id="GO:0005737">
    <property type="term" value="C:cytoplasm"/>
    <property type="evidence" value="ECO:0007669"/>
    <property type="project" value="TreeGrafter"/>
</dbReference>
<dbReference type="PANTHER" id="PTHR42850:SF4">
    <property type="entry name" value="ZINC-DEPENDENT ENDOPOLYPHOSPHATASE"/>
    <property type="match status" value="1"/>
</dbReference>
<proteinExistence type="predicted"/>
<dbReference type="InterPro" id="IPR004843">
    <property type="entry name" value="Calcineurin-like_PHP"/>
</dbReference>
<dbReference type="GO" id="GO:0008803">
    <property type="term" value="F:bis(5'-nucleosyl)-tetraphosphatase (symmetrical) activity"/>
    <property type="evidence" value="ECO:0007669"/>
    <property type="project" value="TreeGrafter"/>
</dbReference>
<organism evidence="2 3">
    <name type="scientific">Geoanaerobacter pelophilus</name>
    <dbReference type="NCBI Taxonomy" id="60036"/>
    <lineage>
        <taxon>Bacteria</taxon>
        <taxon>Pseudomonadati</taxon>
        <taxon>Thermodesulfobacteriota</taxon>
        <taxon>Desulfuromonadia</taxon>
        <taxon>Geobacterales</taxon>
        <taxon>Geobacteraceae</taxon>
        <taxon>Geoanaerobacter</taxon>
    </lineage>
</organism>
<dbReference type="InterPro" id="IPR050126">
    <property type="entry name" value="Ap4A_hydrolase"/>
</dbReference>
<keyword evidence="3" id="KW-1185">Reference proteome</keyword>
<name>A0AAW4L8T7_9BACT</name>
<reference evidence="2 3" key="1">
    <citation type="submission" date="2021-05" db="EMBL/GenBank/DDBJ databases">
        <title>The draft genome of Geobacter pelophilus DSM 12255.</title>
        <authorList>
            <person name="Xu Z."/>
            <person name="Masuda Y."/>
            <person name="Itoh H."/>
            <person name="Senoo K."/>
        </authorList>
    </citation>
    <scope>NUCLEOTIDE SEQUENCE [LARGE SCALE GENOMIC DNA]</scope>
    <source>
        <strain evidence="2 3">DSM 12255</strain>
    </source>
</reference>
<feature type="non-terminal residue" evidence="2">
    <location>
        <position position="223"/>
    </location>
</feature>